<dbReference type="Proteomes" id="UP000186309">
    <property type="component" value="Chromosome"/>
</dbReference>
<dbReference type="Gene3D" id="1.25.40.10">
    <property type="entry name" value="Tetratricopeptide repeat domain"/>
    <property type="match status" value="1"/>
</dbReference>
<accession>A0A1U7CX95</accession>
<dbReference type="AlphaFoldDB" id="A0A1U7CX95"/>
<evidence type="ECO:0000313" key="4">
    <source>
        <dbReference type="EMBL" id="APW63567.1"/>
    </source>
</evidence>
<name>A0A1U7CX95_9BACT</name>
<dbReference type="InterPro" id="IPR011990">
    <property type="entry name" value="TPR-like_helical_dom_sf"/>
</dbReference>
<keyword evidence="5" id="KW-1185">Reference proteome</keyword>
<sequence>MGCIRCAGAALAGLLVVAFSGCNYTPPGRTVATKGIFRPGVIPTSKGKGGSAVVGKRDEVERAAILESSIKLIQGAALKPGGDNFRLATQKLNQYFEGTPGSQYQLDPEVLAFLTEILPPDMIQELQLPNWSERRDARHLEDCMMYHNIANRIGATGDDLSRVRRVFEWIVEQVQLVPAGSLGSQQAPQVYARPYDLLLRGMGTESDGFWAERAWTFMVLCRQLGIDVGLLTYTKGNVVEPLIPKSASGSGEGLDLLGNPKTEKPPVVWVCAALIDGQAYLFDARVGLPIPGPGGEGVATLEQALADSSILEQMDLPGESPYATSRASLLASPTKLGVLLDSSQGYFTPKMKLLQGELAGKNRTILYRDAAEARKHFMEVMGDRLGRVDLWTLPAEVENRLFTDPKFVQSTVQTLFFLRSELPLLYARIKHLRGELPEAISEYVSFRFSDSTTLVNDKKQLVPLPVQEGLDVYASYYLALAHLERNNLDQAELMFRKLLEMLPEPGSTVPFYCMFRWGAHTNLARIYEAQGDARRAIAHYSVPVPTMQHHGNLLKARALVWNDPMADVPDPLPPAPKVFARVAVPAKAEAAKTEPPIKPEAPAPTPAKLEAEPKK</sequence>
<feature type="region of interest" description="Disordered" evidence="2">
    <location>
        <begin position="588"/>
        <end position="615"/>
    </location>
</feature>
<protein>
    <submittedName>
        <fullName evidence="4">Uncharacterized protein</fullName>
    </submittedName>
</protein>
<dbReference type="EMBL" id="CP019082">
    <property type="protein sequence ID" value="APW63567.1"/>
    <property type="molecule type" value="Genomic_DNA"/>
</dbReference>
<dbReference type="RefSeq" id="WP_145952326.1">
    <property type="nucleotide sequence ID" value="NZ_CP019082.1"/>
</dbReference>
<keyword evidence="1" id="KW-0802">TPR repeat</keyword>
<feature type="chain" id="PRO_5012730533" evidence="3">
    <location>
        <begin position="25"/>
        <end position="615"/>
    </location>
</feature>
<evidence type="ECO:0000256" key="3">
    <source>
        <dbReference type="SAM" id="SignalP"/>
    </source>
</evidence>
<dbReference type="InterPro" id="IPR019734">
    <property type="entry name" value="TPR_rpt"/>
</dbReference>
<feature type="repeat" description="TPR" evidence="1">
    <location>
        <begin position="472"/>
        <end position="505"/>
    </location>
</feature>
<evidence type="ECO:0000256" key="2">
    <source>
        <dbReference type="SAM" id="MobiDB-lite"/>
    </source>
</evidence>
<reference evidence="5" key="1">
    <citation type="submission" date="2016-12" db="EMBL/GenBank/DDBJ databases">
        <title>Comparative genomics of four Isosphaeraceae planctomycetes: a common pool of plasmids and glycoside hydrolase genes.</title>
        <authorList>
            <person name="Ivanova A."/>
        </authorList>
    </citation>
    <scope>NUCLEOTIDE SEQUENCE [LARGE SCALE GENOMIC DNA]</scope>
    <source>
        <strain evidence="5">PX4</strain>
    </source>
</reference>
<feature type="signal peptide" evidence="3">
    <location>
        <begin position="1"/>
        <end position="24"/>
    </location>
</feature>
<dbReference type="PROSITE" id="PS50005">
    <property type="entry name" value="TPR"/>
    <property type="match status" value="1"/>
</dbReference>
<organism evidence="4 5">
    <name type="scientific">Paludisphaera borealis</name>
    <dbReference type="NCBI Taxonomy" id="1387353"/>
    <lineage>
        <taxon>Bacteria</taxon>
        <taxon>Pseudomonadati</taxon>
        <taxon>Planctomycetota</taxon>
        <taxon>Planctomycetia</taxon>
        <taxon>Isosphaerales</taxon>
        <taxon>Isosphaeraceae</taxon>
        <taxon>Paludisphaera</taxon>
    </lineage>
</organism>
<dbReference type="STRING" id="1387353.BSF38_05139"/>
<dbReference type="KEGG" id="pbor:BSF38_05139"/>
<dbReference type="OrthoDB" id="212511at2"/>
<dbReference type="PROSITE" id="PS51257">
    <property type="entry name" value="PROKAR_LIPOPROTEIN"/>
    <property type="match status" value="1"/>
</dbReference>
<gene>
    <name evidence="4" type="ORF">BSF38_05139</name>
</gene>
<evidence type="ECO:0000256" key="1">
    <source>
        <dbReference type="PROSITE-ProRule" id="PRU00339"/>
    </source>
</evidence>
<evidence type="ECO:0000313" key="5">
    <source>
        <dbReference type="Proteomes" id="UP000186309"/>
    </source>
</evidence>
<dbReference type="SUPFAM" id="SSF48452">
    <property type="entry name" value="TPR-like"/>
    <property type="match status" value="1"/>
</dbReference>
<keyword evidence="3" id="KW-0732">Signal</keyword>
<proteinExistence type="predicted"/>